<dbReference type="AlphaFoldDB" id="A0A2G9IB56"/>
<protein>
    <submittedName>
        <fullName evidence="1">Uncharacterized protein</fullName>
    </submittedName>
</protein>
<accession>A0A2G9IB56</accession>
<gene>
    <name evidence="1" type="ORF">CDL12_00266</name>
</gene>
<comment type="caution">
    <text evidence="1">The sequence shown here is derived from an EMBL/GenBank/DDBJ whole genome shotgun (WGS) entry which is preliminary data.</text>
</comment>
<proteinExistence type="predicted"/>
<evidence type="ECO:0000313" key="2">
    <source>
        <dbReference type="Proteomes" id="UP000231279"/>
    </source>
</evidence>
<dbReference type="Proteomes" id="UP000231279">
    <property type="component" value="Unassembled WGS sequence"/>
</dbReference>
<sequence>MEPFATERGNEGENVNSHALEKFSCTHLMGSSAIECFQALSNN</sequence>
<evidence type="ECO:0000313" key="1">
    <source>
        <dbReference type="EMBL" id="PIN26982.1"/>
    </source>
</evidence>
<organism evidence="1 2">
    <name type="scientific">Handroanthus impetiginosus</name>
    <dbReference type="NCBI Taxonomy" id="429701"/>
    <lineage>
        <taxon>Eukaryota</taxon>
        <taxon>Viridiplantae</taxon>
        <taxon>Streptophyta</taxon>
        <taxon>Embryophyta</taxon>
        <taxon>Tracheophyta</taxon>
        <taxon>Spermatophyta</taxon>
        <taxon>Magnoliopsida</taxon>
        <taxon>eudicotyledons</taxon>
        <taxon>Gunneridae</taxon>
        <taxon>Pentapetalae</taxon>
        <taxon>asterids</taxon>
        <taxon>lamiids</taxon>
        <taxon>Lamiales</taxon>
        <taxon>Bignoniaceae</taxon>
        <taxon>Crescentiina</taxon>
        <taxon>Tabebuia alliance</taxon>
        <taxon>Handroanthus</taxon>
    </lineage>
</organism>
<name>A0A2G9IB56_9LAMI</name>
<reference evidence="2" key="1">
    <citation type="journal article" date="2018" name="Gigascience">
        <title>Genome assembly of the Pink Ipe (Handroanthus impetiginosus, Bignoniaceae), a highly valued, ecologically keystone Neotropical timber forest tree.</title>
        <authorList>
            <person name="Silva-Junior O.B."/>
            <person name="Grattapaglia D."/>
            <person name="Novaes E."/>
            <person name="Collevatti R.G."/>
        </authorList>
    </citation>
    <scope>NUCLEOTIDE SEQUENCE [LARGE SCALE GENOMIC DNA]</scope>
    <source>
        <strain evidence="2">cv. UFG-1</strain>
    </source>
</reference>
<keyword evidence="2" id="KW-1185">Reference proteome</keyword>
<dbReference type="EMBL" id="NKXS01000023">
    <property type="protein sequence ID" value="PIN26982.1"/>
    <property type="molecule type" value="Genomic_DNA"/>
</dbReference>